<evidence type="ECO:0000313" key="2">
    <source>
        <dbReference type="Proteomes" id="UP000177982"/>
    </source>
</evidence>
<evidence type="ECO:0000313" key="1">
    <source>
        <dbReference type="EMBL" id="OHA06077.1"/>
    </source>
</evidence>
<organism evidence="1 2">
    <name type="scientific">Candidatus Sungbacteria bacterium RIFCSPLOWO2_01_FULL_47_10</name>
    <dbReference type="NCBI Taxonomy" id="1802276"/>
    <lineage>
        <taxon>Bacteria</taxon>
        <taxon>Candidatus Sungiibacteriota</taxon>
    </lineage>
</organism>
<dbReference type="GO" id="GO:0010498">
    <property type="term" value="P:proteasomal protein catabolic process"/>
    <property type="evidence" value="ECO:0007669"/>
    <property type="project" value="InterPro"/>
</dbReference>
<dbReference type="Pfam" id="PF03136">
    <property type="entry name" value="Pup_ligase"/>
    <property type="match status" value="1"/>
</dbReference>
<sequence length="612" mass="71240">MPQETQSIPKYLGIENEFGCIFKNEKTEAYANELAGHSFVFYFNPTWLGFRKSGAWDPKERMSGLADANDARTHSYYSDESWQSCLNFLLPNGARFYCDLGHPEISTPLARNAIEAITYDRACERIMEIIAKIHEETRGKGYLLFKNNRAHGFEAERNRTDSSVSFATHENYLVKRSVPVERLIGRLLPFLAIRTVLIGAGFVEKKQSAKDVPYQISQRADFFTLDASVKTTGLLRPLMNLRDRPYADPSRYRRLHVISGDANMCEVAQFIKHVTMQVLLMMVEDDYLDDRFSLKSHIQSFHEVSRDPEFKKKLTRSNNLPSRTAIDMLKEYVDLMWNYLEDFGIRDETLRAGIQKTGDMLRRLELNPEACFGTLDHVTKRILIENAMARGKITSWRDERARQYDLRYHATDKNRSIFYHPKTYSHMERVTTDEAIERAIFETTPTRCRFMVEVHRRFGFALWDWRKFSIKDESGKNTLPIFLDDPLAPWESLSPILSDDRGEFIRNVEDAGFFSGAPPLKEDDEDVDEKRLHKRGWKCIPSFQRILLQKLIPRKKESDAAPDNAVNEGSECDTPWWRGFNETVDDIDGERWLRNLMNGEIREDPKDDDKKE</sequence>
<dbReference type="PANTHER" id="PTHR42307:SF2">
    <property type="entry name" value="PUP DEAMIDASE_DEPUPYLASE"/>
    <property type="match status" value="1"/>
</dbReference>
<dbReference type="GO" id="GO:0005524">
    <property type="term" value="F:ATP binding"/>
    <property type="evidence" value="ECO:0007669"/>
    <property type="project" value="TreeGrafter"/>
</dbReference>
<dbReference type="AlphaFoldDB" id="A0A1G2L2Z0"/>
<reference evidence="1 2" key="1">
    <citation type="journal article" date="2016" name="Nat. Commun.">
        <title>Thousands of microbial genomes shed light on interconnected biogeochemical processes in an aquifer system.</title>
        <authorList>
            <person name="Anantharaman K."/>
            <person name="Brown C.T."/>
            <person name="Hug L.A."/>
            <person name="Sharon I."/>
            <person name="Castelle C.J."/>
            <person name="Probst A.J."/>
            <person name="Thomas B.C."/>
            <person name="Singh A."/>
            <person name="Wilkins M.J."/>
            <person name="Karaoz U."/>
            <person name="Brodie E.L."/>
            <person name="Williams K.H."/>
            <person name="Hubbard S.S."/>
            <person name="Banfield J.F."/>
        </authorList>
    </citation>
    <scope>NUCLEOTIDE SEQUENCE [LARGE SCALE GENOMIC DNA]</scope>
</reference>
<name>A0A1G2L2Z0_9BACT</name>
<dbReference type="Proteomes" id="UP000177982">
    <property type="component" value="Unassembled WGS sequence"/>
</dbReference>
<dbReference type="GO" id="GO:0070490">
    <property type="term" value="P:protein pupylation"/>
    <property type="evidence" value="ECO:0007669"/>
    <property type="project" value="TreeGrafter"/>
</dbReference>
<dbReference type="PANTHER" id="PTHR42307">
    <property type="entry name" value="PUP DEAMIDASE/DEPUPYLASE"/>
    <property type="match status" value="1"/>
</dbReference>
<dbReference type="InterPro" id="IPR004347">
    <property type="entry name" value="Pup_ligase/deamidase"/>
</dbReference>
<accession>A0A1G2L2Z0</accession>
<proteinExistence type="predicted"/>
<gene>
    <name evidence="1" type="ORF">A2934_00500</name>
</gene>
<evidence type="ECO:0008006" key="3">
    <source>
        <dbReference type="Google" id="ProtNLM"/>
    </source>
</evidence>
<dbReference type="GO" id="GO:0019941">
    <property type="term" value="P:modification-dependent protein catabolic process"/>
    <property type="evidence" value="ECO:0007669"/>
    <property type="project" value="InterPro"/>
</dbReference>
<comment type="caution">
    <text evidence="1">The sequence shown here is derived from an EMBL/GenBank/DDBJ whole genome shotgun (WGS) entry which is preliminary data.</text>
</comment>
<dbReference type="EMBL" id="MHQO01000039">
    <property type="protein sequence ID" value="OHA06077.1"/>
    <property type="molecule type" value="Genomic_DNA"/>
</dbReference>
<protein>
    <recommendedName>
        <fullName evidence="3">Proteasome accessory factor PafA2</fullName>
    </recommendedName>
</protein>